<dbReference type="RefSeq" id="XP_024352223.1">
    <property type="nucleotide sequence ID" value="XM_024493309.1"/>
</dbReference>
<dbReference type="AlphaFoldDB" id="W6URT2"/>
<dbReference type="EMBL" id="APAU02000024">
    <property type="protein sequence ID" value="EUB61027.1"/>
    <property type="molecule type" value="Genomic_DNA"/>
</dbReference>
<evidence type="ECO:0000313" key="1">
    <source>
        <dbReference type="EMBL" id="EUB61027.1"/>
    </source>
</evidence>
<reference evidence="1 2" key="1">
    <citation type="journal article" date="2013" name="Nat. Genet.">
        <title>The genome of the hydatid tapeworm Echinococcus granulosus.</title>
        <authorList>
            <person name="Zheng H."/>
            <person name="Zhang W."/>
            <person name="Zhang L."/>
            <person name="Zhang Z."/>
            <person name="Li J."/>
            <person name="Lu G."/>
            <person name="Zhu Y."/>
            <person name="Wang Y."/>
            <person name="Huang Y."/>
            <person name="Liu J."/>
            <person name="Kang H."/>
            <person name="Chen J."/>
            <person name="Wang L."/>
            <person name="Chen A."/>
            <person name="Yu S."/>
            <person name="Gao Z."/>
            <person name="Jin L."/>
            <person name="Gu W."/>
            <person name="Wang Z."/>
            <person name="Zhao L."/>
            <person name="Shi B."/>
            <person name="Wen H."/>
            <person name="Lin R."/>
            <person name="Jones M.K."/>
            <person name="Brejova B."/>
            <person name="Vinar T."/>
            <person name="Zhao G."/>
            <person name="McManus D.P."/>
            <person name="Chen Z."/>
            <person name="Zhou Y."/>
            <person name="Wang S."/>
        </authorList>
    </citation>
    <scope>NUCLEOTIDE SEQUENCE [LARGE SCALE GENOMIC DNA]</scope>
</reference>
<comment type="caution">
    <text evidence="1">The sequence shown here is derived from an EMBL/GenBank/DDBJ whole genome shotgun (WGS) entry which is preliminary data.</text>
</comment>
<dbReference type="Proteomes" id="UP000019149">
    <property type="component" value="Unassembled WGS sequence"/>
</dbReference>
<protein>
    <submittedName>
        <fullName evidence="1">Uncharacterized protein</fullName>
    </submittedName>
</protein>
<dbReference type="GeneID" id="36339775"/>
<dbReference type="KEGG" id="egl:EGR_04060"/>
<gene>
    <name evidence="1" type="ORF">EGR_04060</name>
</gene>
<organism evidence="1 2">
    <name type="scientific">Echinococcus granulosus</name>
    <name type="common">Hydatid tapeworm</name>
    <dbReference type="NCBI Taxonomy" id="6210"/>
    <lineage>
        <taxon>Eukaryota</taxon>
        <taxon>Metazoa</taxon>
        <taxon>Spiralia</taxon>
        <taxon>Lophotrochozoa</taxon>
        <taxon>Platyhelminthes</taxon>
        <taxon>Cestoda</taxon>
        <taxon>Eucestoda</taxon>
        <taxon>Cyclophyllidea</taxon>
        <taxon>Taeniidae</taxon>
        <taxon>Echinococcus</taxon>
        <taxon>Echinococcus granulosus group</taxon>
    </lineage>
</organism>
<accession>W6URT2</accession>
<sequence>MNPQFGFYGTYRVDTFTVSLVFVLLPDFAAEKLTCLGDNERIFQLEACLDIKPS</sequence>
<name>W6URT2_ECHGR</name>
<evidence type="ECO:0000313" key="2">
    <source>
        <dbReference type="Proteomes" id="UP000019149"/>
    </source>
</evidence>
<proteinExistence type="predicted"/>
<dbReference type="CTD" id="36339775"/>
<keyword evidence="2" id="KW-1185">Reference proteome</keyword>